<evidence type="ECO:0000313" key="3">
    <source>
        <dbReference type="Proteomes" id="UP000249324"/>
    </source>
</evidence>
<organism evidence="2 3">
    <name type="scientific">Thermocrispum agreste</name>
    <dbReference type="NCBI Taxonomy" id="37925"/>
    <lineage>
        <taxon>Bacteria</taxon>
        <taxon>Bacillati</taxon>
        <taxon>Actinomycetota</taxon>
        <taxon>Actinomycetes</taxon>
        <taxon>Pseudonocardiales</taxon>
        <taxon>Pseudonocardiaceae</taxon>
        <taxon>Thermocrispum</taxon>
    </lineage>
</organism>
<dbReference type="Pfam" id="PF00085">
    <property type="entry name" value="Thioredoxin"/>
    <property type="match status" value="1"/>
</dbReference>
<dbReference type="Gene3D" id="3.40.30.10">
    <property type="entry name" value="Glutaredoxin"/>
    <property type="match status" value="1"/>
</dbReference>
<dbReference type="SUPFAM" id="SSF52833">
    <property type="entry name" value="Thioredoxin-like"/>
    <property type="match status" value="1"/>
</dbReference>
<evidence type="ECO:0000313" key="2">
    <source>
        <dbReference type="EMBL" id="MFO7191530.1"/>
    </source>
</evidence>
<dbReference type="EMBL" id="QGUI02000034">
    <property type="protein sequence ID" value="MFO7191530.1"/>
    <property type="molecule type" value="Genomic_DNA"/>
</dbReference>
<dbReference type="InterPro" id="IPR036249">
    <property type="entry name" value="Thioredoxin-like_sf"/>
</dbReference>
<dbReference type="Proteomes" id="UP000249324">
    <property type="component" value="Unassembled WGS sequence"/>
</dbReference>
<dbReference type="CDD" id="cd02947">
    <property type="entry name" value="TRX_family"/>
    <property type="match status" value="1"/>
</dbReference>
<accession>A0ABD6FBW7</accession>
<reference evidence="2 3" key="1">
    <citation type="journal article" date="2021" name="BMC Genomics">
        <title>Genome-resolved metagenome and metatranscriptome analyses of thermophilic composting reveal key bacterial players and their metabolic interactions.</title>
        <authorList>
            <person name="Braga L.P.P."/>
            <person name="Pereira R.V."/>
            <person name="Martins L.F."/>
            <person name="Moura L.M.S."/>
            <person name="Sanchez F.B."/>
            <person name="Patane J.S.L."/>
            <person name="da Silva A.M."/>
            <person name="Setubal J.C."/>
        </authorList>
    </citation>
    <scope>NUCLEOTIDE SEQUENCE [LARGE SCALE GENOMIC DNA]</scope>
    <source>
        <strain evidence="2">ZC4RG45</strain>
    </source>
</reference>
<gene>
    <name evidence="2" type="ORF">DIU77_004740</name>
</gene>
<protein>
    <submittedName>
        <fullName evidence="2">Thioredoxin family protein</fullName>
    </submittedName>
</protein>
<dbReference type="InterPro" id="IPR013766">
    <property type="entry name" value="Thioredoxin_domain"/>
</dbReference>
<dbReference type="AlphaFoldDB" id="A0ABD6FBW7"/>
<proteinExistence type="predicted"/>
<feature type="domain" description="Thioredoxin" evidence="1">
    <location>
        <begin position="16"/>
        <end position="70"/>
    </location>
</feature>
<comment type="caution">
    <text evidence="2">The sequence shown here is derived from an EMBL/GenBank/DDBJ whole genome shotgun (WGS) entry which is preliminary data.</text>
</comment>
<sequence length="98" mass="10552">MPGVHRGVRRGCRGNADDVVFATIDTDAQPELGEAFRVESIPTIAVMRAGAVIFMHEGSLSATALRDVIRQARATDVEKVRASIARSRTAGEHQPPDN</sequence>
<evidence type="ECO:0000259" key="1">
    <source>
        <dbReference type="Pfam" id="PF00085"/>
    </source>
</evidence>
<name>A0ABD6FBW7_9PSEU</name>